<evidence type="ECO:0000313" key="2">
    <source>
        <dbReference type="Proteomes" id="UP000029614"/>
    </source>
</evidence>
<protein>
    <submittedName>
        <fullName evidence="1">Uncharacterized protein</fullName>
    </submittedName>
</protein>
<comment type="caution">
    <text evidence="1">The sequence shown here is derived from an EMBL/GenBank/DDBJ whole genome shotgun (WGS) entry which is preliminary data.</text>
</comment>
<reference evidence="1 2" key="1">
    <citation type="submission" date="2014-07" db="EMBL/GenBank/DDBJ databases">
        <authorList>
            <person name="McCorrison J."/>
            <person name="Sanka R."/>
            <person name="Torralba M."/>
            <person name="Gillis M."/>
            <person name="Haft D.H."/>
            <person name="Methe B."/>
            <person name="Sutton G."/>
            <person name="Nelson K.E."/>
        </authorList>
    </citation>
    <scope>NUCLEOTIDE SEQUENCE [LARGE SCALE GENOMIC DNA]</scope>
    <source>
        <strain evidence="1 2">DNF00058</strain>
    </source>
</reference>
<sequence length="73" mass="8994">MLFIIKRHSLQVKKHYKKQFFFTTIDFFKQCHDKEFCSFYRKVSINNHHIHQAITYNMERLLNLFISLLNVIS</sequence>
<dbReference type="EMBL" id="JRNU01000043">
    <property type="protein sequence ID" value="KGF51238.1"/>
    <property type="molecule type" value="Genomic_DNA"/>
</dbReference>
<accession>A0A096AVX5</accession>
<evidence type="ECO:0000313" key="1">
    <source>
        <dbReference type="EMBL" id="KGF51238.1"/>
    </source>
</evidence>
<dbReference type="Proteomes" id="UP000029614">
    <property type="component" value="Unassembled WGS sequence"/>
</dbReference>
<organism evidence="1 2">
    <name type="scientific">Prevotella amnii DNF00058</name>
    <dbReference type="NCBI Taxonomy" id="1401066"/>
    <lineage>
        <taxon>Bacteria</taxon>
        <taxon>Pseudomonadati</taxon>
        <taxon>Bacteroidota</taxon>
        <taxon>Bacteroidia</taxon>
        <taxon>Bacteroidales</taxon>
        <taxon>Prevotellaceae</taxon>
        <taxon>Prevotella</taxon>
    </lineage>
</organism>
<proteinExistence type="predicted"/>
<gene>
    <name evidence="1" type="ORF">HMPREF9302_08240</name>
</gene>
<name>A0A096AVX5_9BACT</name>
<dbReference type="AlphaFoldDB" id="A0A096AVX5"/>
<keyword evidence="2" id="KW-1185">Reference proteome</keyword>